<dbReference type="GO" id="GO:0016301">
    <property type="term" value="F:kinase activity"/>
    <property type="evidence" value="ECO:0007669"/>
    <property type="project" value="UniProtKB-KW"/>
</dbReference>
<comment type="caution">
    <text evidence="3">The sequence shown here is derived from an EMBL/GenBank/DDBJ whole genome shotgun (WGS) entry which is preliminary data.</text>
</comment>
<evidence type="ECO:0000313" key="3">
    <source>
        <dbReference type="EMBL" id="PEG34340.1"/>
    </source>
</evidence>
<reference evidence="2" key="3">
    <citation type="submission" date="2020-02" db="EMBL/GenBank/DDBJ databases">
        <authorList>
            <person name="Matsumoto Y."/>
            <person name="Motooka D."/>
            <person name="Nakamura S."/>
        </authorList>
    </citation>
    <scope>NUCLEOTIDE SEQUENCE</scope>
    <source>
        <strain evidence="2">JCM 6377</strain>
    </source>
</reference>
<protein>
    <submittedName>
        <fullName evidence="3">Diacylglycerol kinase</fullName>
    </submittedName>
</protein>
<name>A0A2A7MS13_MYCAG</name>
<feature type="domain" description="2,4-diaminopentanoate dehydrogenase C-terminal" evidence="1">
    <location>
        <begin position="146"/>
        <end position="350"/>
    </location>
</feature>
<dbReference type="EMBL" id="BLKS01000001">
    <property type="protein sequence ID" value="GFG49430.1"/>
    <property type="molecule type" value="Genomic_DNA"/>
</dbReference>
<dbReference type="RefSeq" id="WP_097942984.1">
    <property type="nucleotide sequence ID" value="NZ_BLKS01000001.1"/>
</dbReference>
<dbReference type="SUPFAM" id="SSF51735">
    <property type="entry name" value="NAD(P)-binding Rossmann-fold domains"/>
    <property type="match status" value="1"/>
</dbReference>
<keyword evidence="3" id="KW-0418">Kinase</keyword>
<dbReference type="Proteomes" id="UP000465302">
    <property type="component" value="Unassembled WGS sequence"/>
</dbReference>
<evidence type="ECO:0000259" key="1">
    <source>
        <dbReference type="Pfam" id="PF19328"/>
    </source>
</evidence>
<gene>
    <name evidence="3" type="ORF">CQY20_26050</name>
    <name evidence="2" type="ORF">MAGR_08710</name>
</gene>
<dbReference type="Gene3D" id="3.40.50.720">
    <property type="entry name" value="NAD(P)-binding Rossmann-like Domain"/>
    <property type="match status" value="1"/>
</dbReference>
<dbReference type="InterPro" id="IPR036291">
    <property type="entry name" value="NAD(P)-bd_dom_sf"/>
</dbReference>
<dbReference type="AlphaFoldDB" id="A0A2A7MS13"/>
<reference evidence="3 4" key="1">
    <citation type="submission" date="2017-10" db="EMBL/GenBank/DDBJ databases">
        <title>The new phylogeny of genus Mycobacterium.</title>
        <authorList>
            <person name="Tortoli E."/>
            <person name="Trovato A."/>
            <person name="Cirillo D.M."/>
        </authorList>
    </citation>
    <scope>NUCLEOTIDE SEQUENCE [LARGE SCALE GENOMIC DNA]</scope>
    <source>
        <strain evidence="3 4">CCUG37673</strain>
    </source>
</reference>
<evidence type="ECO:0000313" key="4">
    <source>
        <dbReference type="Proteomes" id="UP000220914"/>
    </source>
</evidence>
<evidence type="ECO:0000313" key="5">
    <source>
        <dbReference type="Proteomes" id="UP000465302"/>
    </source>
</evidence>
<organism evidence="3 4">
    <name type="scientific">Mycolicibacterium agri</name>
    <name type="common">Mycobacterium agri</name>
    <dbReference type="NCBI Taxonomy" id="36811"/>
    <lineage>
        <taxon>Bacteria</taxon>
        <taxon>Bacillati</taxon>
        <taxon>Actinomycetota</taxon>
        <taxon>Actinomycetes</taxon>
        <taxon>Mycobacteriales</taxon>
        <taxon>Mycobacteriaceae</taxon>
        <taxon>Mycolicibacterium</taxon>
    </lineage>
</organism>
<dbReference type="CDD" id="cd24146">
    <property type="entry name" value="nat-AmDH_N_like"/>
    <property type="match status" value="1"/>
</dbReference>
<evidence type="ECO:0000313" key="2">
    <source>
        <dbReference type="EMBL" id="GFG49430.1"/>
    </source>
</evidence>
<dbReference type="Pfam" id="PF19328">
    <property type="entry name" value="DAP_DH_C"/>
    <property type="match status" value="1"/>
</dbReference>
<keyword evidence="4" id="KW-1185">Reference proteome</keyword>
<accession>A0A2A7MS13</accession>
<dbReference type="InterPro" id="IPR045760">
    <property type="entry name" value="DAP_DH_C"/>
</dbReference>
<dbReference type="OrthoDB" id="4759936at2"/>
<proteinExistence type="predicted"/>
<dbReference type="Proteomes" id="UP000220914">
    <property type="component" value="Unassembled WGS sequence"/>
</dbReference>
<sequence>MAIRVAHIGTGNVGSIALNHLISDPRFELTGVWVSSDEKVGKDAAELAGLDTPTGVAATNDLGALLAAKPDCAVYCAMGDNRIPEAVADVLRILSAGINIVGTSPGVFQYPWGVMPDKYIAPVEQAAQQGNSSLFISGVDPGFANDLIPFAFASTCQSIEQVRCMEIADYATYDGSTVMFDVMGFGWPLNETPMLLQPGVLGMAWGTTIRQLAAGFGIEVDEIKDSCTRIPAPDAFDVAAGHIPQGGQAALRFEIHGMVKGKAAIVIDHVTRLREDLCPDWPQPAQPGGSYKVEIVGEPSYTVDICPTSRKGDHNYAAIAAGAGRVVNAIPAVVAAPPGIRTTLDLPLITGKGLFATN</sequence>
<keyword evidence="3" id="KW-0808">Transferase</keyword>
<dbReference type="EMBL" id="PDCP01000068">
    <property type="protein sequence ID" value="PEG34340.1"/>
    <property type="molecule type" value="Genomic_DNA"/>
</dbReference>
<reference evidence="2 5" key="2">
    <citation type="journal article" date="2019" name="Emerg. Microbes Infect.">
        <title>Comprehensive subspecies identification of 175 nontuberculous mycobacteria species based on 7547 genomic profiles.</title>
        <authorList>
            <person name="Matsumoto Y."/>
            <person name="Kinjo T."/>
            <person name="Motooka D."/>
            <person name="Nabeya D."/>
            <person name="Jung N."/>
            <person name="Uechi K."/>
            <person name="Horii T."/>
            <person name="Iida T."/>
            <person name="Fujita J."/>
            <person name="Nakamura S."/>
        </authorList>
    </citation>
    <scope>NUCLEOTIDE SEQUENCE [LARGE SCALE GENOMIC DNA]</scope>
    <source>
        <strain evidence="2 5">JCM 6377</strain>
    </source>
</reference>